<keyword evidence="11 15" id="KW-1133">Transmembrane helix</keyword>
<dbReference type="InterPro" id="IPR003960">
    <property type="entry name" value="ATPase_AAA_CS"/>
</dbReference>
<dbReference type="PROSITE" id="PS50209">
    <property type="entry name" value="CARD"/>
    <property type="match status" value="1"/>
</dbReference>
<gene>
    <name evidence="15 18" type="primary">ftsH</name>
    <name evidence="18" type="ORF">COMA2_180040</name>
</gene>
<dbReference type="FunFam" id="3.40.50.300:FF:000001">
    <property type="entry name" value="ATP-dependent zinc metalloprotease FtsH"/>
    <property type="match status" value="1"/>
</dbReference>
<comment type="similarity">
    <text evidence="14 15">In the central section; belongs to the AAA ATPase family.</text>
</comment>
<evidence type="ECO:0000256" key="5">
    <source>
        <dbReference type="ARBA" id="ARBA00022692"/>
    </source>
</evidence>
<dbReference type="InterPro" id="IPR001315">
    <property type="entry name" value="CARD"/>
</dbReference>
<comment type="subunit">
    <text evidence="15">Homohexamer.</text>
</comment>
<dbReference type="InterPro" id="IPR003959">
    <property type="entry name" value="ATPase_AAA_core"/>
</dbReference>
<evidence type="ECO:0000256" key="12">
    <source>
        <dbReference type="ARBA" id="ARBA00023049"/>
    </source>
</evidence>
<sequence length="603" mass="67302">MNSRVKNLLFWVVVGLFMILLFNLFSVPTHAPEEEVIFSDFMAKLDKGDFEKVIIKGNHISGVLKDKTRIRTYSADYPDFVKVLREKDVQIEVKPPDESPWYITFLVTWGPFILFLGLWFFLMRQMQVGGNKALSFGKSRARMLTEERKKITFSDVAGVDEAKEEVLEIIEFLKDPRKFQKLGGRIPKGVLVVGPPGTGKTLLAKAIAGEAGVPFFSISGSDFVEMFVGVGASRVRDLFEQGKKHAPCIIFIDEIDAVGRLRGAGLGGGHDEREQTLNQLLVEMDGFDTTEGVILVAATNRPDVLDPALLRPGRFDRQVVVNRPDLKGRSEILKVHTKKVPVATNVELEKIARGTPGFSGADLENLVNEAALWAARQNKKEVENIDFEMAKDKVMMGAERKSMILTDEEKRITAYHEAGHALMAKLLPGTDPVHKVTIIPRGRALGVTMQLPTDDRHNYSKEFLYNTLAILMGGRVAEELVFKHVTTGAGNDLERATDLARKMVCEWGMSEKLGPLTFGQKEDSVFLGRDFATKRDVSDQVALEIDLEIKRFVTENYERAKRVLTEQMTSLKALAEALLEKEVLDAPEIDQILLQSSSQTVPA</sequence>
<dbReference type="FunFam" id="1.20.58.760:FF:000001">
    <property type="entry name" value="ATP-dependent zinc metalloprotease FtsH"/>
    <property type="match status" value="1"/>
</dbReference>
<dbReference type="Pfam" id="PF06480">
    <property type="entry name" value="FtsH_ext"/>
    <property type="match status" value="1"/>
</dbReference>
<dbReference type="CDD" id="cd19501">
    <property type="entry name" value="RecA-like_FtsH"/>
    <property type="match status" value="1"/>
</dbReference>
<dbReference type="GO" id="GO:0006508">
    <property type="term" value="P:proteolysis"/>
    <property type="evidence" value="ECO:0007669"/>
    <property type="project" value="UniProtKB-KW"/>
</dbReference>
<feature type="binding site" evidence="15">
    <location>
        <begin position="194"/>
        <end position="201"/>
    </location>
    <ligand>
        <name>ATP</name>
        <dbReference type="ChEBI" id="CHEBI:30616"/>
    </ligand>
</feature>
<keyword evidence="10 15" id="KW-0067">ATP-binding</keyword>
<keyword evidence="6 15" id="KW-0479">Metal-binding</keyword>
<comment type="similarity">
    <text evidence="16">Belongs to the AAA ATPase family.</text>
</comment>
<dbReference type="FunFam" id="1.10.8.60:FF:000001">
    <property type="entry name" value="ATP-dependent zinc metalloprotease FtsH"/>
    <property type="match status" value="1"/>
</dbReference>
<dbReference type="Proteomes" id="UP000198736">
    <property type="component" value="Unassembled WGS sequence"/>
</dbReference>
<keyword evidence="8 15" id="KW-0378">Hydrolase</keyword>
<feature type="binding site" evidence="15">
    <location>
        <position position="492"/>
    </location>
    <ligand>
        <name>Zn(2+)</name>
        <dbReference type="ChEBI" id="CHEBI:29105"/>
        <note>catalytic</note>
    </ligand>
</feature>
<dbReference type="Gene3D" id="1.20.58.760">
    <property type="entry name" value="Peptidase M41"/>
    <property type="match status" value="1"/>
</dbReference>
<keyword evidence="19" id="KW-1185">Reference proteome</keyword>
<dbReference type="STRING" id="1742973.COMA2_180040"/>
<dbReference type="PANTHER" id="PTHR23076:SF97">
    <property type="entry name" value="ATP-DEPENDENT ZINC METALLOPROTEASE YME1L1"/>
    <property type="match status" value="1"/>
</dbReference>
<keyword evidence="5 15" id="KW-0812">Transmembrane</keyword>
<keyword evidence="13 15" id="KW-0472">Membrane</keyword>
<comment type="cofactor">
    <cofactor evidence="15">
        <name>Zn(2+)</name>
        <dbReference type="ChEBI" id="CHEBI:29105"/>
    </cofactor>
    <text evidence="15">Binds 1 zinc ion per subunit.</text>
</comment>
<dbReference type="Pfam" id="PF17862">
    <property type="entry name" value="AAA_lid_3"/>
    <property type="match status" value="1"/>
</dbReference>
<dbReference type="GO" id="GO:0005524">
    <property type="term" value="F:ATP binding"/>
    <property type="evidence" value="ECO:0007669"/>
    <property type="project" value="UniProtKB-UniRule"/>
</dbReference>
<dbReference type="SMART" id="SM00382">
    <property type="entry name" value="AAA"/>
    <property type="match status" value="1"/>
</dbReference>
<dbReference type="EC" id="3.4.24.-" evidence="15"/>
<dbReference type="InterPro" id="IPR011546">
    <property type="entry name" value="Pept_M41_FtsH_extracell"/>
</dbReference>
<evidence type="ECO:0000256" key="4">
    <source>
        <dbReference type="ARBA" id="ARBA00022670"/>
    </source>
</evidence>
<evidence type="ECO:0000256" key="9">
    <source>
        <dbReference type="ARBA" id="ARBA00022833"/>
    </source>
</evidence>
<dbReference type="InterPro" id="IPR005936">
    <property type="entry name" value="FtsH"/>
</dbReference>
<dbReference type="NCBIfam" id="TIGR01241">
    <property type="entry name" value="FtsH_fam"/>
    <property type="match status" value="1"/>
</dbReference>
<comment type="subcellular location">
    <subcellularLocation>
        <location evidence="15">Cell membrane</location>
        <topology evidence="15">Multi-pass membrane protein</topology>
        <orientation evidence="15">Cytoplasmic side</orientation>
    </subcellularLocation>
    <subcellularLocation>
        <location evidence="1">Membrane</location>
    </subcellularLocation>
</comment>
<comment type="similarity">
    <text evidence="2 15">In the C-terminal section; belongs to the peptidase M41 family.</text>
</comment>
<keyword evidence="7 15" id="KW-0547">Nucleotide-binding</keyword>
<evidence type="ECO:0000256" key="1">
    <source>
        <dbReference type="ARBA" id="ARBA00004370"/>
    </source>
</evidence>
<evidence type="ECO:0000256" key="10">
    <source>
        <dbReference type="ARBA" id="ARBA00022840"/>
    </source>
</evidence>
<comment type="function">
    <text evidence="15">Acts as a processive, ATP-dependent zinc metallopeptidase for both cytoplasmic and membrane proteins. Plays a role in the quality control of integral membrane proteins.</text>
</comment>
<evidence type="ECO:0000256" key="6">
    <source>
        <dbReference type="ARBA" id="ARBA00022723"/>
    </source>
</evidence>
<dbReference type="GO" id="GO:0030163">
    <property type="term" value="P:protein catabolic process"/>
    <property type="evidence" value="ECO:0007669"/>
    <property type="project" value="UniProtKB-UniRule"/>
</dbReference>
<dbReference type="PANTHER" id="PTHR23076">
    <property type="entry name" value="METALLOPROTEASE M41 FTSH"/>
    <property type="match status" value="1"/>
</dbReference>
<name>A0A0S4LHR1_9BACT</name>
<evidence type="ECO:0000256" key="15">
    <source>
        <dbReference type="HAMAP-Rule" id="MF_01458"/>
    </source>
</evidence>
<evidence type="ECO:0000256" key="2">
    <source>
        <dbReference type="ARBA" id="ARBA00010044"/>
    </source>
</evidence>
<evidence type="ECO:0000256" key="11">
    <source>
        <dbReference type="ARBA" id="ARBA00022989"/>
    </source>
</evidence>
<evidence type="ECO:0000256" key="13">
    <source>
        <dbReference type="ARBA" id="ARBA00023136"/>
    </source>
</evidence>
<evidence type="ECO:0000259" key="17">
    <source>
        <dbReference type="PROSITE" id="PS50209"/>
    </source>
</evidence>
<feature type="transmembrane region" description="Helical" evidence="15">
    <location>
        <begin position="7"/>
        <end position="25"/>
    </location>
</feature>
<dbReference type="SUPFAM" id="SSF140990">
    <property type="entry name" value="FtsH protease domain-like"/>
    <property type="match status" value="1"/>
</dbReference>
<dbReference type="Pfam" id="PF00004">
    <property type="entry name" value="AAA"/>
    <property type="match status" value="1"/>
</dbReference>
<dbReference type="GO" id="GO:0004176">
    <property type="term" value="F:ATP-dependent peptidase activity"/>
    <property type="evidence" value="ECO:0007669"/>
    <property type="project" value="InterPro"/>
</dbReference>
<dbReference type="InterPro" id="IPR003593">
    <property type="entry name" value="AAA+_ATPase"/>
</dbReference>
<dbReference type="RefSeq" id="WP_090895973.1">
    <property type="nucleotide sequence ID" value="NZ_CZPZ01000010.1"/>
</dbReference>
<evidence type="ECO:0000256" key="16">
    <source>
        <dbReference type="RuleBase" id="RU003651"/>
    </source>
</evidence>
<dbReference type="EMBL" id="CZPZ01000010">
    <property type="protein sequence ID" value="CUS34690.1"/>
    <property type="molecule type" value="Genomic_DNA"/>
</dbReference>
<keyword evidence="9 15" id="KW-0862">Zinc</keyword>
<evidence type="ECO:0000256" key="7">
    <source>
        <dbReference type="ARBA" id="ARBA00022741"/>
    </source>
</evidence>
<dbReference type="Pfam" id="PF01434">
    <property type="entry name" value="Peptidase_M41"/>
    <property type="match status" value="1"/>
</dbReference>
<keyword evidence="3 15" id="KW-1003">Cell membrane</keyword>
<keyword evidence="4 15" id="KW-0645">Protease</keyword>
<evidence type="ECO:0000256" key="14">
    <source>
        <dbReference type="ARBA" id="ARBA00061570"/>
    </source>
</evidence>
<evidence type="ECO:0000256" key="3">
    <source>
        <dbReference type="ARBA" id="ARBA00022475"/>
    </source>
</evidence>
<dbReference type="Gene3D" id="1.10.8.60">
    <property type="match status" value="1"/>
</dbReference>
<dbReference type="OrthoDB" id="9809379at2"/>
<evidence type="ECO:0000313" key="18">
    <source>
        <dbReference type="EMBL" id="CUS34690.1"/>
    </source>
</evidence>
<dbReference type="InterPro" id="IPR000642">
    <property type="entry name" value="Peptidase_M41"/>
</dbReference>
<dbReference type="GO" id="GO:0004222">
    <property type="term" value="F:metalloendopeptidase activity"/>
    <property type="evidence" value="ECO:0007669"/>
    <property type="project" value="InterPro"/>
</dbReference>
<keyword evidence="12 15" id="KW-0482">Metalloprotease</keyword>
<reference evidence="19" key="1">
    <citation type="submission" date="2015-10" db="EMBL/GenBank/DDBJ databases">
        <authorList>
            <person name="Luecker S."/>
            <person name="Luecker S."/>
        </authorList>
    </citation>
    <scope>NUCLEOTIDE SEQUENCE [LARGE SCALE GENOMIC DNA]</scope>
</reference>
<proteinExistence type="inferred from homology"/>
<feature type="transmembrane region" description="Helical" evidence="15">
    <location>
        <begin position="101"/>
        <end position="122"/>
    </location>
</feature>
<feature type="binding site" evidence="15">
    <location>
        <position position="420"/>
    </location>
    <ligand>
        <name>Zn(2+)</name>
        <dbReference type="ChEBI" id="CHEBI:29105"/>
        <note>catalytic</note>
    </ligand>
</feature>
<evidence type="ECO:0000313" key="19">
    <source>
        <dbReference type="Proteomes" id="UP000198736"/>
    </source>
</evidence>
<feature type="active site" evidence="15">
    <location>
        <position position="417"/>
    </location>
</feature>
<organism evidence="18 19">
    <name type="scientific">Candidatus Nitrospira nitrificans</name>
    <dbReference type="NCBI Taxonomy" id="1742973"/>
    <lineage>
        <taxon>Bacteria</taxon>
        <taxon>Pseudomonadati</taxon>
        <taxon>Nitrospirota</taxon>
        <taxon>Nitrospiria</taxon>
        <taxon>Nitrospirales</taxon>
        <taxon>Nitrospiraceae</taxon>
        <taxon>Nitrospira</taxon>
    </lineage>
</organism>
<dbReference type="GO" id="GO:0005886">
    <property type="term" value="C:plasma membrane"/>
    <property type="evidence" value="ECO:0007669"/>
    <property type="project" value="UniProtKB-SubCell"/>
</dbReference>
<feature type="binding site" evidence="15">
    <location>
        <position position="416"/>
    </location>
    <ligand>
        <name>Zn(2+)</name>
        <dbReference type="ChEBI" id="CHEBI:29105"/>
        <note>catalytic</note>
    </ligand>
</feature>
<evidence type="ECO:0000256" key="8">
    <source>
        <dbReference type="ARBA" id="ARBA00022801"/>
    </source>
</evidence>
<protein>
    <recommendedName>
        <fullName evidence="15">ATP-dependent zinc metalloprotease FtsH</fullName>
        <ecNumber evidence="15">3.4.24.-</ecNumber>
    </recommendedName>
</protein>
<dbReference type="Gene3D" id="3.30.720.210">
    <property type="match status" value="1"/>
</dbReference>
<dbReference type="InterPro" id="IPR037219">
    <property type="entry name" value="Peptidase_M41-like"/>
</dbReference>
<dbReference type="GO" id="GO:0016887">
    <property type="term" value="F:ATP hydrolysis activity"/>
    <property type="evidence" value="ECO:0007669"/>
    <property type="project" value="UniProtKB-UniRule"/>
</dbReference>
<dbReference type="HAMAP" id="MF_01458">
    <property type="entry name" value="FtsH"/>
    <property type="match status" value="1"/>
</dbReference>
<dbReference type="PROSITE" id="PS00674">
    <property type="entry name" value="AAA"/>
    <property type="match status" value="1"/>
</dbReference>
<dbReference type="SUPFAM" id="SSF52540">
    <property type="entry name" value="P-loop containing nucleoside triphosphate hydrolases"/>
    <property type="match status" value="1"/>
</dbReference>
<dbReference type="AlphaFoldDB" id="A0A0S4LHR1"/>
<feature type="domain" description="CARD" evidence="17">
    <location>
        <begin position="549"/>
        <end position="603"/>
    </location>
</feature>
<dbReference type="Gene3D" id="3.40.50.300">
    <property type="entry name" value="P-loop containing nucleotide triphosphate hydrolases"/>
    <property type="match status" value="1"/>
</dbReference>
<dbReference type="InterPro" id="IPR041569">
    <property type="entry name" value="AAA_lid_3"/>
</dbReference>
<dbReference type="GO" id="GO:0008270">
    <property type="term" value="F:zinc ion binding"/>
    <property type="evidence" value="ECO:0007669"/>
    <property type="project" value="UniProtKB-UniRule"/>
</dbReference>
<accession>A0A0S4LHR1</accession>
<dbReference type="InterPro" id="IPR027417">
    <property type="entry name" value="P-loop_NTPase"/>
</dbReference>